<sequence>MKQALSVILRNSAPPAGGDPLGNDEGDFVAAILNRHGLIPGNLKVSATEKLALRLSCSGELQFAITVLFFD</sequence>
<gene>
    <name evidence="1" type="ORF">COS81_01200</name>
</gene>
<comment type="caution">
    <text evidence="1">The sequence shown here is derived from an EMBL/GenBank/DDBJ whole genome shotgun (WGS) entry which is preliminary data.</text>
</comment>
<accession>A0A2M7AP58</accession>
<protein>
    <submittedName>
        <fullName evidence="1">Uncharacterized protein</fullName>
    </submittedName>
</protein>
<name>A0A2M7AP58_UNCKA</name>
<evidence type="ECO:0000313" key="1">
    <source>
        <dbReference type="EMBL" id="PIU69143.1"/>
    </source>
</evidence>
<evidence type="ECO:0000313" key="2">
    <source>
        <dbReference type="Proteomes" id="UP000229916"/>
    </source>
</evidence>
<dbReference type="Proteomes" id="UP000229916">
    <property type="component" value="Unassembled WGS sequence"/>
</dbReference>
<proteinExistence type="predicted"/>
<dbReference type="EMBL" id="PEWD01000026">
    <property type="protein sequence ID" value="PIU69143.1"/>
    <property type="molecule type" value="Genomic_DNA"/>
</dbReference>
<organism evidence="1 2">
    <name type="scientific">candidate division WWE3 bacterium CG06_land_8_20_14_3_00_42_16</name>
    <dbReference type="NCBI Taxonomy" id="1975083"/>
    <lineage>
        <taxon>Bacteria</taxon>
        <taxon>Katanobacteria</taxon>
    </lineage>
</organism>
<dbReference type="AlphaFoldDB" id="A0A2M7AP58"/>
<reference evidence="2" key="1">
    <citation type="submission" date="2017-09" db="EMBL/GenBank/DDBJ databases">
        <title>Depth-based differentiation of microbial function through sediment-hosted aquifers and enrichment of novel symbionts in the deep terrestrial subsurface.</title>
        <authorList>
            <person name="Probst A.J."/>
            <person name="Ladd B."/>
            <person name="Jarett J.K."/>
            <person name="Geller-Mcgrath D.E."/>
            <person name="Sieber C.M.K."/>
            <person name="Emerson J.B."/>
            <person name="Anantharaman K."/>
            <person name="Thomas B.C."/>
            <person name="Malmstrom R."/>
            <person name="Stieglmeier M."/>
            <person name="Klingl A."/>
            <person name="Woyke T."/>
            <person name="Ryan C.M."/>
            <person name="Banfield J.F."/>
        </authorList>
    </citation>
    <scope>NUCLEOTIDE SEQUENCE [LARGE SCALE GENOMIC DNA]</scope>
</reference>